<gene>
    <name evidence="2" type="ordered locus">Dd703_2923</name>
</gene>
<dbReference type="KEGG" id="dda:Dd703_2923"/>
<sequence>MLLPHDVVPLDVPCRVGVSRSILFPLPFAARLAELTPNNGKLCCILLESWREVAFLGQPEPEASLMAIFACMILLLVRQVVPAAWVVAVRLGNKEGYVVT</sequence>
<keyword evidence="3" id="KW-1185">Reference proteome</keyword>
<proteinExistence type="predicted"/>
<evidence type="ECO:0000313" key="2">
    <source>
        <dbReference type="EMBL" id="ACS86698.1"/>
    </source>
</evidence>
<accession>C6CBT8</accession>
<name>C6CBT8_MUSP7</name>
<dbReference type="Proteomes" id="UP000002734">
    <property type="component" value="Chromosome"/>
</dbReference>
<dbReference type="HOGENOM" id="CLU_2301335_0_0_6"/>
<dbReference type="STRING" id="579405.Dd703_2923"/>
<dbReference type="EMBL" id="CP001654">
    <property type="protein sequence ID" value="ACS86698.1"/>
    <property type="molecule type" value="Genomic_DNA"/>
</dbReference>
<feature type="transmembrane region" description="Helical" evidence="1">
    <location>
        <begin position="65"/>
        <end position="88"/>
    </location>
</feature>
<evidence type="ECO:0000256" key="1">
    <source>
        <dbReference type="SAM" id="Phobius"/>
    </source>
</evidence>
<keyword evidence="1" id="KW-0472">Membrane</keyword>
<reference evidence="2" key="1">
    <citation type="submission" date="2009-06" db="EMBL/GenBank/DDBJ databases">
        <title>Complete sequence of Dickeya dadantii Ech703.</title>
        <authorList>
            <consortium name="US DOE Joint Genome Institute"/>
            <person name="Lucas S."/>
            <person name="Copeland A."/>
            <person name="Lapidus A."/>
            <person name="Glavina del Rio T."/>
            <person name="Dalin E."/>
            <person name="Tice H."/>
            <person name="Bruce D."/>
            <person name="Goodwin L."/>
            <person name="Pitluck S."/>
            <person name="Chertkov O."/>
            <person name="Brettin T."/>
            <person name="Detter J.C."/>
            <person name="Han C."/>
            <person name="Larimer F."/>
            <person name="Land M."/>
            <person name="Hauser L."/>
            <person name="Kyrpides N."/>
            <person name="Mikhailova N."/>
            <person name="Balakrishnan V."/>
            <person name="Glasner J."/>
            <person name="Perna N.T."/>
        </authorList>
    </citation>
    <scope>NUCLEOTIDE SEQUENCE [LARGE SCALE GENOMIC DNA]</scope>
    <source>
        <strain evidence="2">Ech703</strain>
    </source>
</reference>
<protein>
    <submittedName>
        <fullName evidence="2">Uncharacterized protein</fullName>
    </submittedName>
</protein>
<keyword evidence="1" id="KW-1133">Transmembrane helix</keyword>
<evidence type="ECO:0000313" key="3">
    <source>
        <dbReference type="Proteomes" id="UP000002734"/>
    </source>
</evidence>
<dbReference type="AlphaFoldDB" id="C6CBT8"/>
<keyword evidence="1" id="KW-0812">Transmembrane</keyword>
<organism evidence="2 3">
    <name type="scientific">Musicola paradisiaca (strain Ech703)</name>
    <name type="common">Dickeya paradisiaca</name>
    <name type="synonym">Dickeya dadantii</name>
    <dbReference type="NCBI Taxonomy" id="579405"/>
    <lineage>
        <taxon>Bacteria</taxon>
        <taxon>Pseudomonadati</taxon>
        <taxon>Pseudomonadota</taxon>
        <taxon>Gammaproteobacteria</taxon>
        <taxon>Enterobacterales</taxon>
        <taxon>Pectobacteriaceae</taxon>
        <taxon>Musicola</taxon>
    </lineage>
</organism>